<dbReference type="GO" id="GO:0004523">
    <property type="term" value="F:RNA-DNA hybrid ribonuclease activity"/>
    <property type="evidence" value="ECO:0007669"/>
    <property type="project" value="InterPro"/>
</dbReference>
<feature type="domain" description="RNase H type-1" evidence="1">
    <location>
        <begin position="7"/>
        <end position="76"/>
    </location>
</feature>
<dbReference type="EMBL" id="JAIQCV010000010">
    <property type="protein sequence ID" value="KAH1056517.1"/>
    <property type="molecule type" value="Genomic_DNA"/>
</dbReference>
<evidence type="ECO:0000259" key="1">
    <source>
        <dbReference type="Pfam" id="PF13456"/>
    </source>
</evidence>
<dbReference type="InterPro" id="IPR002156">
    <property type="entry name" value="RNaseH_domain"/>
</dbReference>
<name>A0A9D3USB4_9ROSI</name>
<proteinExistence type="predicted"/>
<organism evidence="2 3">
    <name type="scientific">Gossypium stocksii</name>
    <dbReference type="NCBI Taxonomy" id="47602"/>
    <lineage>
        <taxon>Eukaryota</taxon>
        <taxon>Viridiplantae</taxon>
        <taxon>Streptophyta</taxon>
        <taxon>Embryophyta</taxon>
        <taxon>Tracheophyta</taxon>
        <taxon>Spermatophyta</taxon>
        <taxon>Magnoliopsida</taxon>
        <taxon>eudicotyledons</taxon>
        <taxon>Gunneridae</taxon>
        <taxon>Pentapetalae</taxon>
        <taxon>rosids</taxon>
        <taxon>malvids</taxon>
        <taxon>Malvales</taxon>
        <taxon>Malvaceae</taxon>
        <taxon>Malvoideae</taxon>
        <taxon>Gossypium</taxon>
    </lineage>
</organism>
<sequence length="77" mass="8760">MTLVPRQSQVEAKAMLEGLSLAWDKGFQKLELDCDNGLLIETILARGATNSRMTELRLLHSMLICPWEVRVKHILRA</sequence>
<comment type="caution">
    <text evidence="2">The sequence shown here is derived from an EMBL/GenBank/DDBJ whole genome shotgun (WGS) entry which is preliminary data.</text>
</comment>
<gene>
    <name evidence="2" type="ORF">J1N35_034582</name>
</gene>
<keyword evidence="3" id="KW-1185">Reference proteome</keyword>
<dbReference type="Proteomes" id="UP000828251">
    <property type="component" value="Unassembled WGS sequence"/>
</dbReference>
<dbReference type="AlphaFoldDB" id="A0A9D3USB4"/>
<dbReference type="Pfam" id="PF13456">
    <property type="entry name" value="RVT_3"/>
    <property type="match status" value="1"/>
</dbReference>
<reference evidence="2 3" key="1">
    <citation type="journal article" date="2021" name="Plant Biotechnol. J.">
        <title>Multi-omics assisted identification of the key and species-specific regulatory components of drought-tolerant mechanisms in Gossypium stocksii.</title>
        <authorList>
            <person name="Yu D."/>
            <person name="Ke L."/>
            <person name="Zhang D."/>
            <person name="Wu Y."/>
            <person name="Sun Y."/>
            <person name="Mei J."/>
            <person name="Sun J."/>
            <person name="Sun Y."/>
        </authorList>
    </citation>
    <scope>NUCLEOTIDE SEQUENCE [LARGE SCALE GENOMIC DNA]</scope>
    <source>
        <strain evidence="3">cv. E1</strain>
        <tissue evidence="2">Leaf</tissue>
    </source>
</reference>
<evidence type="ECO:0000313" key="3">
    <source>
        <dbReference type="Proteomes" id="UP000828251"/>
    </source>
</evidence>
<protein>
    <recommendedName>
        <fullName evidence="1">RNase H type-1 domain-containing protein</fullName>
    </recommendedName>
</protein>
<dbReference type="OrthoDB" id="980456at2759"/>
<accession>A0A9D3USB4</accession>
<dbReference type="GO" id="GO:0003676">
    <property type="term" value="F:nucleic acid binding"/>
    <property type="evidence" value="ECO:0007669"/>
    <property type="project" value="InterPro"/>
</dbReference>
<evidence type="ECO:0000313" key="2">
    <source>
        <dbReference type="EMBL" id="KAH1056517.1"/>
    </source>
</evidence>